<dbReference type="EMBL" id="WTYI01000001">
    <property type="protein sequence ID" value="MXO96967.1"/>
    <property type="molecule type" value="Genomic_DNA"/>
</dbReference>
<keyword evidence="4 5" id="KW-0472">Membrane</keyword>
<dbReference type="GO" id="GO:0006457">
    <property type="term" value="P:protein folding"/>
    <property type="evidence" value="ECO:0007669"/>
    <property type="project" value="InterPro"/>
</dbReference>
<accession>A0A6I4TPR4</accession>
<gene>
    <name evidence="6" type="ORF">GRI34_11120</name>
</gene>
<dbReference type="AlphaFoldDB" id="A0A6I4TPR4"/>
<evidence type="ECO:0000313" key="7">
    <source>
        <dbReference type="Proteomes" id="UP000432727"/>
    </source>
</evidence>
<proteinExistence type="predicted"/>
<sequence>MTETPSMQLAQRLALALPAALLAGAYISQYGFGLYPCEMCWWQRWPHFAALAFALLSFFVPNRKLLLALAAGGILTSGAIGFFHAGVEYGLWEGITSCAAAPLPDDGQSALDAIMNAPLVRCDEAPWTLFGVSLAGFNFLLSTVGGLTIFRLLAKDKAV</sequence>
<evidence type="ECO:0000256" key="1">
    <source>
        <dbReference type="ARBA" id="ARBA00004141"/>
    </source>
</evidence>
<dbReference type="Proteomes" id="UP000432727">
    <property type="component" value="Unassembled WGS sequence"/>
</dbReference>
<organism evidence="6 7">
    <name type="scientific">Qipengyuania aquimaris</name>
    <dbReference type="NCBI Taxonomy" id="255984"/>
    <lineage>
        <taxon>Bacteria</taxon>
        <taxon>Pseudomonadati</taxon>
        <taxon>Pseudomonadota</taxon>
        <taxon>Alphaproteobacteria</taxon>
        <taxon>Sphingomonadales</taxon>
        <taxon>Erythrobacteraceae</taxon>
        <taxon>Qipengyuania</taxon>
    </lineage>
</organism>
<keyword evidence="7" id="KW-1185">Reference proteome</keyword>
<reference evidence="6 7" key="1">
    <citation type="submission" date="2019-12" db="EMBL/GenBank/DDBJ databases">
        <title>Genomic-based taxomic classification of the family Erythrobacteraceae.</title>
        <authorList>
            <person name="Xu L."/>
        </authorList>
    </citation>
    <scope>NUCLEOTIDE SEQUENCE [LARGE SCALE GENOMIC DNA]</scope>
    <source>
        <strain evidence="6 7">JCM 12189</strain>
    </source>
</reference>
<dbReference type="GO" id="GO:0015035">
    <property type="term" value="F:protein-disulfide reductase activity"/>
    <property type="evidence" value="ECO:0007669"/>
    <property type="project" value="InterPro"/>
</dbReference>
<dbReference type="OrthoDB" id="9808637at2"/>
<evidence type="ECO:0000313" key="6">
    <source>
        <dbReference type="EMBL" id="MXO96967.1"/>
    </source>
</evidence>
<evidence type="ECO:0000256" key="5">
    <source>
        <dbReference type="SAM" id="Phobius"/>
    </source>
</evidence>
<feature type="transmembrane region" description="Helical" evidence="5">
    <location>
        <begin position="127"/>
        <end position="154"/>
    </location>
</feature>
<dbReference type="InterPro" id="IPR024199">
    <property type="entry name" value="Uncharacterised_DsbB"/>
</dbReference>
<dbReference type="SUPFAM" id="SSF158442">
    <property type="entry name" value="DsbB-like"/>
    <property type="match status" value="1"/>
</dbReference>
<feature type="transmembrane region" description="Helical" evidence="5">
    <location>
        <begin position="66"/>
        <end position="87"/>
    </location>
</feature>
<dbReference type="InterPro" id="IPR023380">
    <property type="entry name" value="DsbB-like_sf"/>
</dbReference>
<evidence type="ECO:0000256" key="4">
    <source>
        <dbReference type="ARBA" id="ARBA00023136"/>
    </source>
</evidence>
<feature type="transmembrane region" description="Helical" evidence="5">
    <location>
        <begin position="41"/>
        <end position="59"/>
    </location>
</feature>
<dbReference type="GO" id="GO:0016020">
    <property type="term" value="C:membrane"/>
    <property type="evidence" value="ECO:0007669"/>
    <property type="project" value="UniProtKB-SubCell"/>
</dbReference>
<name>A0A6I4TPR4_9SPHN</name>
<dbReference type="PIRSF" id="PIRSF033913">
    <property type="entry name" value="S-S_format_DsbB"/>
    <property type="match status" value="1"/>
</dbReference>
<dbReference type="Pfam" id="PF02600">
    <property type="entry name" value="DsbB"/>
    <property type="match status" value="1"/>
</dbReference>
<evidence type="ECO:0000256" key="3">
    <source>
        <dbReference type="ARBA" id="ARBA00022989"/>
    </source>
</evidence>
<keyword evidence="3 5" id="KW-1133">Transmembrane helix</keyword>
<dbReference type="Gene3D" id="1.20.1550.10">
    <property type="entry name" value="DsbB-like"/>
    <property type="match status" value="1"/>
</dbReference>
<comment type="subcellular location">
    <subcellularLocation>
        <location evidence="1">Membrane</location>
        <topology evidence="1">Multi-pass membrane protein</topology>
    </subcellularLocation>
</comment>
<dbReference type="RefSeq" id="WP_160595976.1">
    <property type="nucleotide sequence ID" value="NZ_WTYI01000001.1"/>
</dbReference>
<dbReference type="InterPro" id="IPR003752">
    <property type="entry name" value="DiS_bond_form_DsbB/BdbC"/>
</dbReference>
<keyword evidence="2 5" id="KW-0812">Transmembrane</keyword>
<protein>
    <submittedName>
        <fullName evidence="6">Disulfide bond formation protein B</fullName>
    </submittedName>
</protein>
<evidence type="ECO:0000256" key="2">
    <source>
        <dbReference type="ARBA" id="ARBA00022692"/>
    </source>
</evidence>
<comment type="caution">
    <text evidence="6">The sequence shown here is derived from an EMBL/GenBank/DDBJ whole genome shotgun (WGS) entry which is preliminary data.</text>
</comment>